<protein>
    <submittedName>
        <fullName evidence="2">HDOD domain-containing protein</fullName>
    </submittedName>
</protein>
<keyword evidence="3" id="KW-1185">Reference proteome</keyword>
<evidence type="ECO:0000259" key="1">
    <source>
        <dbReference type="PROSITE" id="PS51833"/>
    </source>
</evidence>
<name>A0A4S1CCM5_9BACT</name>
<accession>A0A4S1CCM5</accession>
<evidence type="ECO:0000313" key="2">
    <source>
        <dbReference type="EMBL" id="TGU71155.1"/>
    </source>
</evidence>
<dbReference type="EMBL" id="SRSC01000003">
    <property type="protein sequence ID" value="TGU71155.1"/>
    <property type="molecule type" value="Genomic_DNA"/>
</dbReference>
<reference evidence="2 3" key="1">
    <citation type="submission" date="2019-04" db="EMBL/GenBank/DDBJ databases">
        <title>Geobacter oryzae sp. nov., ferric-reducing bacteria isolated from paddy soil.</title>
        <authorList>
            <person name="Xu Z."/>
            <person name="Masuda Y."/>
            <person name="Itoh H."/>
            <person name="Senoo K."/>
        </authorList>
    </citation>
    <scope>NUCLEOTIDE SEQUENCE [LARGE SCALE GENOMIC DNA]</scope>
    <source>
        <strain evidence="2 3">Red111</strain>
    </source>
</reference>
<dbReference type="PANTHER" id="PTHR33525">
    <property type="match status" value="1"/>
</dbReference>
<dbReference type="RefSeq" id="WP_135870594.1">
    <property type="nucleotide sequence ID" value="NZ_SRSC01000003.1"/>
</dbReference>
<dbReference type="Pfam" id="PF08668">
    <property type="entry name" value="HDOD"/>
    <property type="match status" value="1"/>
</dbReference>
<dbReference type="InterPro" id="IPR013976">
    <property type="entry name" value="HDOD"/>
</dbReference>
<evidence type="ECO:0000313" key="3">
    <source>
        <dbReference type="Proteomes" id="UP000306416"/>
    </source>
</evidence>
<dbReference type="Gene3D" id="1.10.3210.10">
    <property type="entry name" value="Hypothetical protein af1432"/>
    <property type="match status" value="1"/>
</dbReference>
<feature type="domain" description="HDOD" evidence="1">
    <location>
        <begin position="18"/>
        <end position="211"/>
    </location>
</feature>
<sequence>MALSLTIRRLLGNQPIDLPVFHPIALRLVHLLQTTDFTMGQVTDLVNEDQSLAGQILKMSNSPMYIGRVRAETVKEATVRLGAQEITNLAMAASQASLHTSDNRTINSFMQSLWLHSHACALGSRWLMRRAGYPQHADQAYMAGLLHDIGKLYLLKSLERLNQMGVAQAALEEDLLLEIFEELHIEQGCRLMEHWNMPKVYYNVVANHHDENFDTQDIVLTVVRLVNTACRMKGIGLVRDADIDLAEQTEAAILQLSQEEMDDLLDVLEDSQELVI</sequence>
<dbReference type="AlphaFoldDB" id="A0A4S1CCM5"/>
<dbReference type="PROSITE" id="PS51833">
    <property type="entry name" value="HDOD"/>
    <property type="match status" value="1"/>
</dbReference>
<comment type="caution">
    <text evidence="2">The sequence shown here is derived from an EMBL/GenBank/DDBJ whole genome shotgun (WGS) entry which is preliminary data.</text>
</comment>
<dbReference type="Proteomes" id="UP000306416">
    <property type="component" value="Unassembled WGS sequence"/>
</dbReference>
<dbReference type="InterPro" id="IPR052340">
    <property type="entry name" value="RNase_Y/CdgJ"/>
</dbReference>
<gene>
    <name evidence="2" type="ORF">E4633_12460</name>
</gene>
<proteinExistence type="predicted"/>
<dbReference type="PANTHER" id="PTHR33525:SF3">
    <property type="entry name" value="RIBONUCLEASE Y"/>
    <property type="match status" value="1"/>
</dbReference>
<dbReference type="SUPFAM" id="SSF109604">
    <property type="entry name" value="HD-domain/PDEase-like"/>
    <property type="match status" value="1"/>
</dbReference>
<organism evidence="2 3">
    <name type="scientific">Geomonas terrae</name>
    <dbReference type="NCBI Taxonomy" id="2562681"/>
    <lineage>
        <taxon>Bacteria</taxon>
        <taxon>Pseudomonadati</taxon>
        <taxon>Thermodesulfobacteriota</taxon>
        <taxon>Desulfuromonadia</taxon>
        <taxon>Geobacterales</taxon>
        <taxon>Geobacteraceae</taxon>
        <taxon>Geomonas</taxon>
    </lineage>
</organism>